<evidence type="ECO:0000256" key="5">
    <source>
        <dbReference type="ARBA" id="ARBA00022801"/>
    </source>
</evidence>
<dbReference type="GO" id="GO:0004518">
    <property type="term" value="F:nuclease activity"/>
    <property type="evidence" value="ECO:0007669"/>
    <property type="project" value="UniProtKB-KW"/>
</dbReference>
<evidence type="ECO:0000256" key="6">
    <source>
        <dbReference type="ARBA" id="ARBA00022842"/>
    </source>
</evidence>
<protein>
    <recommendedName>
        <fullName evidence="8">PIN domain-containing protein</fullName>
    </recommendedName>
</protein>
<dbReference type="AlphaFoldDB" id="A0A0F6RMW3"/>
<keyword evidence="6" id="KW-0460">Magnesium</keyword>
<dbReference type="InterPro" id="IPR050556">
    <property type="entry name" value="Type_II_TA_system_RNase"/>
</dbReference>
<dbReference type="Gene3D" id="3.40.50.1010">
    <property type="entry name" value="5'-nuclease"/>
    <property type="match status" value="1"/>
</dbReference>
<accession>A0A0F6RMW3</accession>
<dbReference type="PANTHER" id="PTHR33653:SF1">
    <property type="entry name" value="RIBONUCLEASE VAPC2"/>
    <property type="match status" value="1"/>
</dbReference>
<dbReference type="Proteomes" id="UP000034103">
    <property type="component" value="Chromosome"/>
</dbReference>
<evidence type="ECO:0000259" key="8">
    <source>
        <dbReference type="Pfam" id="PF01850"/>
    </source>
</evidence>
<dbReference type="EMBL" id="CP011304">
    <property type="protein sequence ID" value="AKE65618.1"/>
    <property type="molecule type" value="Genomic_DNA"/>
</dbReference>
<evidence type="ECO:0000256" key="1">
    <source>
        <dbReference type="ARBA" id="ARBA00001946"/>
    </source>
</evidence>
<dbReference type="PATRIC" id="fig|1641812.3.peg.3384"/>
<feature type="domain" description="PIN" evidence="8">
    <location>
        <begin position="4"/>
        <end position="121"/>
    </location>
</feature>
<evidence type="ECO:0000256" key="3">
    <source>
        <dbReference type="ARBA" id="ARBA00022722"/>
    </source>
</evidence>
<comment type="cofactor">
    <cofactor evidence="1">
        <name>Mg(2+)</name>
        <dbReference type="ChEBI" id="CHEBI:18420"/>
    </cofactor>
</comment>
<dbReference type="GO" id="GO:0016787">
    <property type="term" value="F:hydrolase activity"/>
    <property type="evidence" value="ECO:0007669"/>
    <property type="project" value="UniProtKB-KW"/>
</dbReference>
<name>A0A0F6RMW3_MICAE</name>
<evidence type="ECO:0000256" key="7">
    <source>
        <dbReference type="ARBA" id="ARBA00038093"/>
    </source>
</evidence>
<keyword evidence="4" id="KW-0479">Metal-binding</keyword>
<comment type="similarity">
    <text evidence="7">Belongs to the PINc/VapC protein family.</text>
</comment>
<reference evidence="9 10" key="1">
    <citation type="journal article" date="2015" name="Genome Announc.">
        <title>Complete Genome Sequence of Microcystis aeruginosa NIES-2549, a Bloom-Forming Cyanobacterium from Lake Kasumigaura, Japan.</title>
        <authorList>
            <person name="Yamaguchi H."/>
            <person name="Suzuki S."/>
            <person name="Tanabe Y."/>
            <person name="Osana Y."/>
            <person name="Shimura Y."/>
            <person name="Ishida K."/>
            <person name="Kawachi M."/>
        </authorList>
    </citation>
    <scope>NUCLEOTIDE SEQUENCE [LARGE SCALE GENOMIC DNA]</scope>
    <source>
        <strain evidence="9 10">NIES-2549</strain>
    </source>
</reference>
<sequence length="137" mass="15840">MKRLIDSCILIDHFNGITQATVYLKAHRDESYISVITKAEVLIGFDDDNSFEKAGELLSHFPLIDLDVNITDLVIQIRREQIKKKATKQPNKKVIQWKLPDAIQAAIALYYNLKLVTRNTQDFDLNQHPFIEIPYTI</sequence>
<dbReference type="RefSeq" id="WP_046662819.1">
    <property type="nucleotide sequence ID" value="NZ_CP011304.1"/>
</dbReference>
<keyword evidence="2" id="KW-1277">Toxin-antitoxin system</keyword>
<dbReference type="PANTHER" id="PTHR33653">
    <property type="entry name" value="RIBONUCLEASE VAPC2"/>
    <property type="match status" value="1"/>
</dbReference>
<evidence type="ECO:0000256" key="2">
    <source>
        <dbReference type="ARBA" id="ARBA00022649"/>
    </source>
</evidence>
<dbReference type="HOGENOM" id="CLU_118482_0_2_3"/>
<gene>
    <name evidence="9" type="ORF">MYAER_3280</name>
</gene>
<dbReference type="SUPFAM" id="SSF88723">
    <property type="entry name" value="PIN domain-like"/>
    <property type="match status" value="1"/>
</dbReference>
<evidence type="ECO:0000313" key="9">
    <source>
        <dbReference type="EMBL" id="AKE65618.1"/>
    </source>
</evidence>
<proteinExistence type="inferred from homology"/>
<dbReference type="InterPro" id="IPR002716">
    <property type="entry name" value="PIN_dom"/>
</dbReference>
<keyword evidence="3" id="KW-0540">Nuclease</keyword>
<keyword evidence="5" id="KW-0378">Hydrolase</keyword>
<dbReference type="Pfam" id="PF01850">
    <property type="entry name" value="PIN"/>
    <property type="match status" value="1"/>
</dbReference>
<organism evidence="9 10">
    <name type="scientific">Microcystis aeruginosa NIES-2549</name>
    <dbReference type="NCBI Taxonomy" id="1641812"/>
    <lineage>
        <taxon>Bacteria</taxon>
        <taxon>Bacillati</taxon>
        <taxon>Cyanobacteriota</taxon>
        <taxon>Cyanophyceae</taxon>
        <taxon>Oscillatoriophycideae</taxon>
        <taxon>Chroococcales</taxon>
        <taxon>Microcystaceae</taxon>
        <taxon>Microcystis</taxon>
    </lineage>
</organism>
<evidence type="ECO:0000256" key="4">
    <source>
        <dbReference type="ARBA" id="ARBA00022723"/>
    </source>
</evidence>
<dbReference type="InterPro" id="IPR029060">
    <property type="entry name" value="PIN-like_dom_sf"/>
</dbReference>
<evidence type="ECO:0000313" key="10">
    <source>
        <dbReference type="Proteomes" id="UP000034103"/>
    </source>
</evidence>
<dbReference type="GO" id="GO:0046872">
    <property type="term" value="F:metal ion binding"/>
    <property type="evidence" value="ECO:0007669"/>
    <property type="project" value="UniProtKB-KW"/>
</dbReference>